<dbReference type="PROSITE" id="PS50262">
    <property type="entry name" value="G_PROTEIN_RECEP_F1_2"/>
    <property type="match status" value="1"/>
</dbReference>
<sequence length="319" mass="36023">MEQVVPTHSQHSPGNPEEEEGEYPTWVVNTLATILILTISGDIFGNLLVITSVFRNKKLRKAGNAFVVSLAVADLLVACYTYPLVLLAIFNRGWNMGHTHCLLSGFFMGLSVISSVFNITGIAVNRYFFVCHPSCYARLFSNTSTALYVGLVWTLALAAILPNLFLGTLQYDPRVFSCTFSQSVSPLYTIATVIFHFFLPTGVVSFCYLQIWILLLQSRHRVRQPRQVQVQAWPTNKHSFITMFIVFVLFAVCWGPLNIIGFLVGLNPQIGESIPHWLFVASYFMAYFNSSLNAVVYGALNKNFRREYRRILLNVFHLA</sequence>
<proteinExistence type="inferred from homology"/>
<dbReference type="InterPro" id="IPR000025">
    <property type="entry name" value="Melatonin_rcpt"/>
</dbReference>
<keyword evidence="14" id="KW-1185">Reference proteome</keyword>
<feature type="transmembrane region" description="Helical" evidence="11">
    <location>
        <begin position="31"/>
        <end position="54"/>
    </location>
</feature>
<dbReference type="PANTHER" id="PTHR24228">
    <property type="entry name" value="B2 BRADYKININ RECEPTOR/ANGIOTENSIN II RECEPTOR"/>
    <property type="match status" value="1"/>
</dbReference>
<keyword evidence="3 9" id="KW-0812">Transmembrane</keyword>
<feature type="transmembrane region" description="Helical" evidence="11">
    <location>
        <begin position="102"/>
        <end position="124"/>
    </location>
</feature>
<feature type="transmembrane region" description="Helical" evidence="11">
    <location>
        <begin position="187"/>
        <end position="216"/>
    </location>
</feature>
<name>A0ABN9MKS7_9NEOB</name>
<dbReference type="InterPro" id="IPR017452">
    <property type="entry name" value="GPCR_Rhodpsn_7TM"/>
</dbReference>
<feature type="compositionally biased region" description="Polar residues" evidence="10">
    <location>
        <begin position="1"/>
        <end position="13"/>
    </location>
</feature>
<evidence type="ECO:0000256" key="8">
    <source>
        <dbReference type="ARBA" id="ARBA00023224"/>
    </source>
</evidence>
<evidence type="ECO:0000256" key="9">
    <source>
        <dbReference type="RuleBase" id="RU000688"/>
    </source>
</evidence>
<dbReference type="Pfam" id="PF00001">
    <property type="entry name" value="7tm_1"/>
    <property type="match status" value="1"/>
</dbReference>
<comment type="caution">
    <text evidence="13">The sequence shown here is derived from an EMBL/GenBank/DDBJ whole genome shotgun (WGS) entry which is preliminary data.</text>
</comment>
<organism evidence="13 14">
    <name type="scientific">Ranitomeya imitator</name>
    <name type="common">mimic poison frog</name>
    <dbReference type="NCBI Taxonomy" id="111125"/>
    <lineage>
        <taxon>Eukaryota</taxon>
        <taxon>Metazoa</taxon>
        <taxon>Chordata</taxon>
        <taxon>Craniata</taxon>
        <taxon>Vertebrata</taxon>
        <taxon>Euteleostomi</taxon>
        <taxon>Amphibia</taxon>
        <taxon>Batrachia</taxon>
        <taxon>Anura</taxon>
        <taxon>Neobatrachia</taxon>
        <taxon>Hyloidea</taxon>
        <taxon>Dendrobatidae</taxon>
        <taxon>Dendrobatinae</taxon>
        <taxon>Ranitomeya</taxon>
    </lineage>
</organism>
<evidence type="ECO:0000256" key="3">
    <source>
        <dbReference type="ARBA" id="ARBA00022692"/>
    </source>
</evidence>
<evidence type="ECO:0000313" key="14">
    <source>
        <dbReference type="Proteomes" id="UP001176940"/>
    </source>
</evidence>
<keyword evidence="6 11" id="KW-0472">Membrane</keyword>
<keyword evidence="8 9" id="KW-0807">Transducer</keyword>
<keyword evidence="4 11" id="KW-1133">Transmembrane helix</keyword>
<evidence type="ECO:0000256" key="1">
    <source>
        <dbReference type="ARBA" id="ARBA00004651"/>
    </source>
</evidence>
<keyword evidence="5 9" id="KW-0297">G-protein coupled receptor</keyword>
<accession>A0ABN9MKS7</accession>
<dbReference type="Gene3D" id="1.20.1070.10">
    <property type="entry name" value="Rhodopsin 7-helix transmembrane proteins"/>
    <property type="match status" value="1"/>
</dbReference>
<feature type="transmembrane region" description="Helical" evidence="11">
    <location>
        <begin position="240"/>
        <end position="264"/>
    </location>
</feature>
<evidence type="ECO:0000259" key="12">
    <source>
        <dbReference type="PROSITE" id="PS50262"/>
    </source>
</evidence>
<feature type="transmembrane region" description="Helical" evidence="11">
    <location>
        <begin position="276"/>
        <end position="300"/>
    </location>
</feature>
<evidence type="ECO:0000256" key="6">
    <source>
        <dbReference type="ARBA" id="ARBA00023136"/>
    </source>
</evidence>
<dbReference type="PRINTS" id="PR00857">
    <property type="entry name" value="MELATONINR"/>
</dbReference>
<dbReference type="EMBL" id="CAUEEQ010078235">
    <property type="protein sequence ID" value="CAJ0967322.1"/>
    <property type="molecule type" value="Genomic_DNA"/>
</dbReference>
<protein>
    <recommendedName>
        <fullName evidence="12">G-protein coupled receptors family 1 profile domain-containing protein</fullName>
    </recommendedName>
</protein>
<evidence type="ECO:0000256" key="7">
    <source>
        <dbReference type="ARBA" id="ARBA00023170"/>
    </source>
</evidence>
<comment type="similarity">
    <text evidence="9">Belongs to the G-protein coupled receptor 1 family.</text>
</comment>
<dbReference type="SMART" id="SM01381">
    <property type="entry name" value="7TM_GPCR_Srsx"/>
    <property type="match status" value="1"/>
</dbReference>
<evidence type="ECO:0000256" key="11">
    <source>
        <dbReference type="SAM" id="Phobius"/>
    </source>
</evidence>
<dbReference type="PRINTS" id="PR00237">
    <property type="entry name" value="GPCRRHODOPSN"/>
</dbReference>
<evidence type="ECO:0000256" key="5">
    <source>
        <dbReference type="ARBA" id="ARBA00023040"/>
    </source>
</evidence>
<evidence type="ECO:0000256" key="4">
    <source>
        <dbReference type="ARBA" id="ARBA00022989"/>
    </source>
</evidence>
<feature type="region of interest" description="Disordered" evidence="10">
    <location>
        <begin position="1"/>
        <end position="22"/>
    </location>
</feature>
<keyword evidence="7 9" id="KW-0675">Receptor</keyword>
<dbReference type="PROSITE" id="PS00237">
    <property type="entry name" value="G_PROTEIN_RECEP_F1_1"/>
    <property type="match status" value="1"/>
</dbReference>
<dbReference type="SUPFAM" id="SSF81321">
    <property type="entry name" value="Family A G protein-coupled receptor-like"/>
    <property type="match status" value="1"/>
</dbReference>
<evidence type="ECO:0000256" key="10">
    <source>
        <dbReference type="SAM" id="MobiDB-lite"/>
    </source>
</evidence>
<feature type="transmembrane region" description="Helical" evidence="11">
    <location>
        <begin position="66"/>
        <end position="90"/>
    </location>
</feature>
<dbReference type="InterPro" id="IPR000276">
    <property type="entry name" value="GPCR_Rhodpsn"/>
</dbReference>
<reference evidence="13" key="1">
    <citation type="submission" date="2023-07" db="EMBL/GenBank/DDBJ databases">
        <authorList>
            <person name="Stuckert A."/>
        </authorList>
    </citation>
    <scope>NUCLEOTIDE SEQUENCE</scope>
</reference>
<dbReference type="PANTHER" id="PTHR24228:SF49">
    <property type="entry name" value="MELATONIN RECEPTOR TYPE 1A-LIKE"/>
    <property type="match status" value="1"/>
</dbReference>
<keyword evidence="2" id="KW-1003">Cell membrane</keyword>
<comment type="subcellular location">
    <subcellularLocation>
        <location evidence="1">Cell membrane</location>
        <topology evidence="1">Multi-pass membrane protein</topology>
    </subcellularLocation>
</comment>
<feature type="domain" description="G-protein coupled receptors family 1 profile" evidence="12">
    <location>
        <begin position="45"/>
        <end position="297"/>
    </location>
</feature>
<dbReference type="Proteomes" id="UP001176940">
    <property type="component" value="Unassembled WGS sequence"/>
</dbReference>
<gene>
    <name evidence="13" type="ORF">RIMI_LOCUS22133804</name>
</gene>
<evidence type="ECO:0000313" key="13">
    <source>
        <dbReference type="EMBL" id="CAJ0967322.1"/>
    </source>
</evidence>
<evidence type="ECO:0000256" key="2">
    <source>
        <dbReference type="ARBA" id="ARBA00022475"/>
    </source>
</evidence>
<feature type="transmembrane region" description="Helical" evidence="11">
    <location>
        <begin position="145"/>
        <end position="167"/>
    </location>
</feature>